<dbReference type="RefSeq" id="WP_124942663.1">
    <property type="nucleotide sequence ID" value="NZ_RHGY01000001.1"/>
</dbReference>
<feature type="transmembrane region" description="Helical" evidence="1">
    <location>
        <begin position="21"/>
        <end position="44"/>
    </location>
</feature>
<dbReference type="InterPro" id="IPR036166">
    <property type="entry name" value="YxeA-like_sf"/>
</dbReference>
<organism evidence="2 3">
    <name type="scientific">Weissella viridescens</name>
    <name type="common">Lactobacillus viridescens</name>
    <dbReference type="NCBI Taxonomy" id="1629"/>
    <lineage>
        <taxon>Bacteria</taxon>
        <taxon>Bacillati</taxon>
        <taxon>Bacillota</taxon>
        <taxon>Bacilli</taxon>
        <taxon>Lactobacillales</taxon>
        <taxon>Lactobacillaceae</taxon>
        <taxon>Weissella</taxon>
    </lineage>
</organism>
<keyword evidence="1" id="KW-0472">Membrane</keyword>
<reference evidence="2 3" key="1">
    <citation type="submission" date="2018-10" db="EMBL/GenBank/DDBJ databases">
        <title>Draft genome sequence of Weissella viridescens UCO-SMC3.</title>
        <authorList>
            <person name="Garcia-Cancino A."/>
            <person name="Espinoza-Monje M."/>
            <person name="Albarracin L."/>
            <person name="Garcia-Castillo V."/>
            <person name="Campos-Martin J."/>
            <person name="Nakano Y."/>
            <person name="Guitierrez-Zamorano C."/>
            <person name="Ikeda-Ohtsubo W."/>
            <person name="Morita H."/>
            <person name="Kitazawa H."/>
            <person name="Villena J."/>
        </authorList>
    </citation>
    <scope>NUCLEOTIDE SEQUENCE [LARGE SCALE GENOMIC DNA]</scope>
    <source>
        <strain evidence="2 3">UCO-SMC3</strain>
    </source>
</reference>
<evidence type="ECO:0000256" key="1">
    <source>
        <dbReference type="SAM" id="Phobius"/>
    </source>
</evidence>
<sequence>MKKTRTGKKNNQPILGGVLALLALFIGVPFIILMTLAMMFGLAIHFESVKTPYSYVQINEPGTRVFKEDDPMYKVVSYDKMGKEVGLAEFTEKKDIPLGTWLKMKNMGDPFPPYDMSVIPESEVPDQAKIANKRRQKEIESDE</sequence>
<dbReference type="Gene3D" id="2.40.50.480">
    <property type="match status" value="1"/>
</dbReference>
<name>A0A3P2RDK0_WEIVI</name>
<evidence type="ECO:0000313" key="2">
    <source>
        <dbReference type="EMBL" id="RRG18723.1"/>
    </source>
</evidence>
<dbReference type="SUPFAM" id="SSF159121">
    <property type="entry name" value="BC4932-like"/>
    <property type="match status" value="1"/>
</dbReference>
<accession>A0A3P2RDK0</accession>
<comment type="caution">
    <text evidence="2">The sequence shown here is derived from an EMBL/GenBank/DDBJ whole genome shotgun (WGS) entry which is preliminary data.</text>
</comment>
<gene>
    <name evidence="2" type="ORF">D3P96_01695</name>
</gene>
<dbReference type="EMBL" id="RHGY01000001">
    <property type="protein sequence ID" value="RRG18723.1"/>
    <property type="molecule type" value="Genomic_DNA"/>
</dbReference>
<proteinExistence type="predicted"/>
<keyword evidence="1" id="KW-0812">Transmembrane</keyword>
<protein>
    <submittedName>
        <fullName evidence="2">Uncharacterized protein</fullName>
    </submittedName>
</protein>
<dbReference type="AlphaFoldDB" id="A0A3P2RDK0"/>
<keyword evidence="1" id="KW-1133">Transmembrane helix</keyword>
<dbReference type="Proteomes" id="UP000275836">
    <property type="component" value="Unassembled WGS sequence"/>
</dbReference>
<evidence type="ECO:0000313" key="3">
    <source>
        <dbReference type="Proteomes" id="UP000275836"/>
    </source>
</evidence>